<sequence>MQSLGLVLLALCSISFAAECFSHQKRILNIPTADQIRAATTSPSVLETICRRTWQVDDEQQVQNTFNHGHLRLSVQRADNSVPLRDCMDAFKDIIAQCIEGSGLWGGFWDLDGELYNISNSNYPHNPLLPGEDGGPSRFGPGLNRCDYPKHHPAAFIDSGPAQYLEDFLAIQGDDDWFFAMERDTTNGQGTVELPSCGVIETSNCSPSKGCREYTSTEFYYIRLVSGLINQFFTRAHEKLQDETILNILAIDEIIADFKPDPAHTVDPNIFNTMAGALAMAGAVAGAAPGPAGVILNLFGGVMTIVGANVPAPEVLDIEAVRSQASVHLKTIFDETRNSMGNLLARLFGNRDVEYSLSDLVDGMKSRGFQPVADDWDLTAVILSMPWMGESESVDLMGSLTEGVRFMNQGLVGVTLKAMGYLVMMIKNFSESECSEIEGSQFIDNDCYAVSTESRGLSYKFMGAEDIKLLPEKYGIDMVEFFKNIRECSTLGDDLGVGSLTINPTCFFNLDLALHIS</sequence>
<protein>
    <submittedName>
        <fullName evidence="1">Uncharacterized protein</fullName>
    </submittedName>
</protein>
<dbReference type="EMBL" id="CM046510">
    <property type="protein sequence ID" value="KAI8661023.1"/>
    <property type="molecule type" value="Genomic_DNA"/>
</dbReference>
<proteinExistence type="predicted"/>
<accession>A0ACC0QPH3</accession>
<comment type="caution">
    <text evidence="1">The sequence shown here is derived from an EMBL/GenBank/DDBJ whole genome shotgun (WGS) entry which is preliminary data.</text>
</comment>
<evidence type="ECO:0000313" key="2">
    <source>
        <dbReference type="Proteomes" id="UP001065298"/>
    </source>
</evidence>
<reference evidence="1" key="1">
    <citation type="submission" date="2022-06" db="EMBL/GenBank/DDBJ databases">
        <title>Fusarium solani species complex genomes reveal bases of compartmentalisation and animal pathogenesis.</title>
        <authorList>
            <person name="Tsai I.J."/>
        </authorList>
    </citation>
    <scope>NUCLEOTIDE SEQUENCE</scope>
    <source>
        <strain evidence="1">Fu6.1</strain>
    </source>
</reference>
<evidence type="ECO:0000313" key="1">
    <source>
        <dbReference type="EMBL" id="KAI8661023.1"/>
    </source>
</evidence>
<organism evidence="1 2">
    <name type="scientific">Fusarium keratoplasticum</name>
    <dbReference type="NCBI Taxonomy" id="1328300"/>
    <lineage>
        <taxon>Eukaryota</taxon>
        <taxon>Fungi</taxon>
        <taxon>Dikarya</taxon>
        <taxon>Ascomycota</taxon>
        <taxon>Pezizomycotina</taxon>
        <taxon>Sordariomycetes</taxon>
        <taxon>Hypocreomycetidae</taxon>
        <taxon>Hypocreales</taxon>
        <taxon>Nectriaceae</taxon>
        <taxon>Fusarium</taxon>
        <taxon>Fusarium solani species complex</taxon>
    </lineage>
</organism>
<name>A0ACC0QPH3_9HYPO</name>
<keyword evidence="2" id="KW-1185">Reference proteome</keyword>
<dbReference type="Proteomes" id="UP001065298">
    <property type="component" value="Chromosome 8"/>
</dbReference>
<gene>
    <name evidence="1" type="ORF">NCS57_01081500</name>
</gene>